<dbReference type="AlphaFoldDB" id="A0A0D0UXW7"/>
<reference evidence="1 2" key="1">
    <citation type="submission" date="2015-01" db="EMBL/GenBank/DDBJ databases">
        <title>The Genome Sequence of Cryptococcus gattii Ram5.</title>
        <authorList>
            <consortium name="The Broad Institute Genomics Platform"/>
            <person name="Cuomo C."/>
            <person name="Litvintseva A."/>
            <person name="Chen Y."/>
            <person name="Heitman J."/>
            <person name="Sun S."/>
            <person name="Springer D."/>
            <person name="Dromer F."/>
            <person name="Young S."/>
            <person name="Zeng Q."/>
            <person name="Gargeya S."/>
            <person name="Abouelleil A."/>
            <person name="Alvarado L."/>
            <person name="Chapman S.B."/>
            <person name="Gainer-Dewar J."/>
            <person name="Goldberg J."/>
            <person name="Griggs A."/>
            <person name="Gujja S."/>
            <person name="Hansen M."/>
            <person name="Howarth C."/>
            <person name="Imamovic A."/>
            <person name="Larimer J."/>
            <person name="Murphy C."/>
            <person name="Naylor J."/>
            <person name="Pearson M."/>
            <person name="Priest M."/>
            <person name="Roberts A."/>
            <person name="Saif S."/>
            <person name="Shea T."/>
            <person name="Sykes S."/>
            <person name="Wortman J."/>
            <person name="Nusbaum C."/>
            <person name="Birren B."/>
        </authorList>
    </citation>
    <scope>NUCLEOTIDE SEQUENCE [LARGE SCALE GENOMIC DNA]</scope>
    <source>
        <strain evidence="1 2">Ram5</strain>
    </source>
</reference>
<proteinExistence type="predicted"/>
<name>A0A0D0UXW7_9TREE</name>
<gene>
    <name evidence="1" type="ORF">I313_04062</name>
</gene>
<dbReference type="EMBL" id="KN847904">
    <property type="protein sequence ID" value="KIR40141.1"/>
    <property type="molecule type" value="Genomic_DNA"/>
</dbReference>
<sequence length="66" mass="7356">MKPWFSVMAVFLASLPLPSSLVISFPFTLVTGFPLIVEFSPFPPPLFESTKPCSLVNRCLLARRTL</sequence>
<organism evidence="1 2">
    <name type="scientific">Cryptococcus deuterogattii Ram5</name>
    <dbReference type="NCBI Taxonomy" id="1296110"/>
    <lineage>
        <taxon>Eukaryota</taxon>
        <taxon>Fungi</taxon>
        <taxon>Dikarya</taxon>
        <taxon>Basidiomycota</taxon>
        <taxon>Agaricomycotina</taxon>
        <taxon>Tremellomycetes</taxon>
        <taxon>Tremellales</taxon>
        <taxon>Cryptococcaceae</taxon>
        <taxon>Cryptococcus</taxon>
        <taxon>Cryptococcus gattii species complex</taxon>
    </lineage>
</organism>
<keyword evidence="2" id="KW-1185">Reference proteome</keyword>
<evidence type="ECO:0000313" key="1">
    <source>
        <dbReference type="EMBL" id="KIR40141.1"/>
    </source>
</evidence>
<evidence type="ECO:0000313" key="2">
    <source>
        <dbReference type="Proteomes" id="UP000053392"/>
    </source>
</evidence>
<accession>A0A0D0UXW7</accession>
<protein>
    <submittedName>
        <fullName evidence="1">Unplaced genomic scaffold supercont1.9, whole genome shotgun sequence</fullName>
    </submittedName>
</protein>
<dbReference type="HOGENOM" id="CLU_2831121_0_0_1"/>
<dbReference type="Proteomes" id="UP000053392">
    <property type="component" value="Unassembled WGS sequence"/>
</dbReference>